<name>A0AAU7K3P9_9SPHI</name>
<dbReference type="RefSeq" id="WP_406824773.1">
    <property type="nucleotide sequence ID" value="NZ_CP157485.1"/>
</dbReference>
<gene>
    <name evidence="1" type="ORF">ABEG20_18725</name>
</gene>
<accession>A0AAU7K3P9</accession>
<reference evidence="1" key="1">
    <citation type="submission" date="2024-05" db="EMBL/GenBank/DDBJ databases">
        <authorList>
            <person name="Kim S."/>
            <person name="Heo J."/>
            <person name="Choi H."/>
            <person name="Choi Y."/>
            <person name="Kwon S.-W."/>
            <person name="Kim Y."/>
        </authorList>
    </citation>
    <scope>NUCLEOTIDE SEQUENCE</scope>
    <source>
        <strain evidence="1">KACC 23697</strain>
    </source>
</reference>
<protein>
    <recommendedName>
        <fullName evidence="2">Outer membrane beta-barrel protein</fullName>
    </recommendedName>
</protein>
<dbReference type="AlphaFoldDB" id="A0AAU7K3P9"/>
<evidence type="ECO:0000313" key="1">
    <source>
        <dbReference type="EMBL" id="XBO47327.1"/>
    </source>
</evidence>
<sequence>MFSTLTPTRLRSIVLTVSFLTWTLFKVNAQQPQPYPRTTGYFAVLQPIGSWNRHGFTDSFSDIHFIGFPFGMNILKSDNFGISFEVVPSIRTEHGISKVNSVLFHPGAMFRFKHGFTFIGRAAFETNGRFGLTPVVNQVLVKGKHANMYVAMPFPIRFGNDLPASIGTGVQVGIGF</sequence>
<dbReference type="EMBL" id="CP157485">
    <property type="protein sequence ID" value="XBO47327.1"/>
    <property type="molecule type" value="Genomic_DNA"/>
</dbReference>
<proteinExistence type="predicted"/>
<evidence type="ECO:0008006" key="2">
    <source>
        <dbReference type="Google" id="ProtNLM"/>
    </source>
</evidence>
<organism evidence="1">
    <name type="scientific">Pedobacter sp. KACC 23697</name>
    <dbReference type="NCBI Taxonomy" id="3149230"/>
    <lineage>
        <taxon>Bacteria</taxon>
        <taxon>Pseudomonadati</taxon>
        <taxon>Bacteroidota</taxon>
        <taxon>Sphingobacteriia</taxon>
        <taxon>Sphingobacteriales</taxon>
        <taxon>Sphingobacteriaceae</taxon>
        <taxon>Pedobacter</taxon>
    </lineage>
</organism>